<dbReference type="Pfam" id="PF05368">
    <property type="entry name" value="NmrA"/>
    <property type="match status" value="1"/>
</dbReference>
<sequence>MSQRSIFVTGATGNQGQGVVRHCLTATSFVVYAMVRDPFSPESQSLKSSGAIIVRGNLDDETSLLSAFQETRPTALFINTPPGPGSQLLSRARNLISAAQATPSIKSVIHSSSAGVGRHTSFPGWGPELPSYDYWVAKDEIENLVRGAGFENWTIVRLATFLQLFVPPLSNHLFPELWSGPGGKRVLRTALKPKTKIDLVNGSDVGAVVAKVLSSPEAYRERVVDLAVEALTASELAEKISKSKGEPVEVVYEEEDELAKKLGPGGERLVAAQKMFNVLGCYIDVEKHRQEFRMTGVEEFFTKAQG</sequence>
<feature type="domain" description="NmrA-like" evidence="3">
    <location>
        <begin position="4"/>
        <end position="301"/>
    </location>
</feature>
<dbReference type="InterPro" id="IPR036291">
    <property type="entry name" value="NAD(P)-bd_dom_sf"/>
</dbReference>
<evidence type="ECO:0000259" key="3">
    <source>
        <dbReference type="Pfam" id="PF05368"/>
    </source>
</evidence>
<keyword evidence="5" id="KW-1185">Reference proteome</keyword>
<dbReference type="EMBL" id="JAFIMR010000018">
    <property type="protein sequence ID" value="KAI1867484.1"/>
    <property type="molecule type" value="Genomic_DNA"/>
</dbReference>
<dbReference type="InterPro" id="IPR008030">
    <property type="entry name" value="NmrA-like"/>
</dbReference>
<dbReference type="AlphaFoldDB" id="A0A9Q0ANM2"/>
<keyword evidence="2" id="KW-0521">NADP</keyword>
<evidence type="ECO:0000256" key="1">
    <source>
        <dbReference type="ARBA" id="ARBA00006328"/>
    </source>
</evidence>
<dbReference type="PANTHER" id="PTHR42748">
    <property type="entry name" value="NITROGEN METABOLITE REPRESSION PROTEIN NMRA FAMILY MEMBER"/>
    <property type="match status" value="1"/>
</dbReference>
<dbReference type="PANTHER" id="PTHR42748:SF7">
    <property type="entry name" value="NMRA LIKE REDOX SENSOR 1-RELATED"/>
    <property type="match status" value="1"/>
</dbReference>
<evidence type="ECO:0000256" key="2">
    <source>
        <dbReference type="ARBA" id="ARBA00022857"/>
    </source>
</evidence>
<evidence type="ECO:0000313" key="4">
    <source>
        <dbReference type="EMBL" id="KAI1867484.1"/>
    </source>
</evidence>
<dbReference type="Gene3D" id="3.40.50.720">
    <property type="entry name" value="NAD(P)-binding Rossmann-like Domain"/>
    <property type="match status" value="1"/>
</dbReference>
<organism evidence="4 5">
    <name type="scientific">Neoarthrinium moseri</name>
    <dbReference type="NCBI Taxonomy" id="1658444"/>
    <lineage>
        <taxon>Eukaryota</taxon>
        <taxon>Fungi</taxon>
        <taxon>Dikarya</taxon>
        <taxon>Ascomycota</taxon>
        <taxon>Pezizomycotina</taxon>
        <taxon>Sordariomycetes</taxon>
        <taxon>Xylariomycetidae</taxon>
        <taxon>Amphisphaeriales</taxon>
        <taxon>Apiosporaceae</taxon>
        <taxon>Neoarthrinium</taxon>
    </lineage>
</organism>
<reference evidence="4" key="1">
    <citation type="submission" date="2021-03" db="EMBL/GenBank/DDBJ databases">
        <title>Revisited historic fungal species revealed as producer of novel bioactive compounds through whole genome sequencing and comparative genomics.</title>
        <authorList>
            <person name="Vignolle G.A."/>
            <person name="Hochenegger N."/>
            <person name="Mach R.L."/>
            <person name="Mach-Aigner A.R."/>
            <person name="Javad Rahimi M."/>
            <person name="Salim K.A."/>
            <person name="Chan C.M."/>
            <person name="Lim L.B.L."/>
            <person name="Cai F."/>
            <person name="Druzhinina I.S."/>
            <person name="U'Ren J.M."/>
            <person name="Derntl C."/>
        </authorList>
    </citation>
    <scope>NUCLEOTIDE SEQUENCE</scope>
    <source>
        <strain evidence="4">TUCIM 5799</strain>
    </source>
</reference>
<dbReference type="InterPro" id="IPR051164">
    <property type="entry name" value="NmrA-like_oxidored"/>
</dbReference>
<dbReference type="SUPFAM" id="SSF51735">
    <property type="entry name" value="NAD(P)-binding Rossmann-fold domains"/>
    <property type="match status" value="1"/>
</dbReference>
<name>A0A9Q0ANM2_9PEZI</name>
<evidence type="ECO:0000313" key="5">
    <source>
        <dbReference type="Proteomes" id="UP000829685"/>
    </source>
</evidence>
<comment type="similarity">
    <text evidence="1">Belongs to the NmrA-type oxidoreductase family.</text>
</comment>
<protein>
    <recommendedName>
        <fullName evidence="3">NmrA-like domain-containing protein</fullName>
    </recommendedName>
</protein>
<proteinExistence type="inferred from homology"/>
<accession>A0A9Q0ANM2</accession>
<comment type="caution">
    <text evidence="4">The sequence shown here is derived from an EMBL/GenBank/DDBJ whole genome shotgun (WGS) entry which is preliminary data.</text>
</comment>
<gene>
    <name evidence="4" type="ORF">JX265_007286</name>
</gene>
<dbReference type="GO" id="GO:0005634">
    <property type="term" value="C:nucleus"/>
    <property type="evidence" value="ECO:0007669"/>
    <property type="project" value="TreeGrafter"/>
</dbReference>
<dbReference type="Proteomes" id="UP000829685">
    <property type="component" value="Unassembled WGS sequence"/>
</dbReference>